<keyword evidence="6 11" id="KW-0533">Nickel</keyword>
<dbReference type="NCBIfam" id="TIGR03256">
    <property type="entry name" value="met_CoM_red_alp"/>
    <property type="match status" value="1"/>
</dbReference>
<dbReference type="PIRSF" id="PIRSF000262">
    <property type="entry name" value="MCR_alpha"/>
    <property type="match status" value="1"/>
</dbReference>
<feature type="domain" description="Methyl-coenzyme M reductase alpha subunit C-terminal" evidence="14">
    <location>
        <begin position="318"/>
        <end position="444"/>
    </location>
</feature>
<dbReference type="InterPro" id="IPR003183">
    <property type="entry name" value="Me_CoM_Rdtase_asu_N"/>
</dbReference>
<feature type="modified residue" description="5-methylarginine" evidence="13">
    <location>
        <position position="274"/>
    </location>
</feature>
<keyword evidence="8 11" id="KW-0479">Metal-binding</keyword>
<sequence>MDAEKRLFLKALKEKFEEDPKEKYTKFYIFGGWKQSARKREFVEAAQKLIEKRGGIPFYNPDIGVPLGQRKLMPYKVSNTDAIVEGDDLHFMNNAAMQQFWDDIRRTVIVGMDTAHAVLEKRLGVEVTPETINEYMETINHALPGGAVVQEHMVEVHPGLVWDCYAKIFTGDDELADEIDKRFLIDINKLFPEEQAEQIKKAIGKRTYQVSRVPTLVGRVCDGGTIARWSAMQIGMSFITAYKLCAGEAAIADFSYAAKHADVIQMASFLPARRARGPNEPGGMFFGILADVVQTTRVSDDPVEQSLEVVAAGAMLYDQIWLGSYMSGGVGFTQYATAAYTDDILDDFSYYGYDYVTKKYGGCNSVKATMDVVEDIATEVTLYALEQYDSFPALLEDHFGGSQRAAVTAAASGISVALATGNSNAGVNGWYLSQILHKEYHSRLGFYGYDLQDQCGAANSLSFRNDEGSPLELRGPNYPNYAMNVGHQGEYAGITQAAHSARGDAFALNPLIKVAFADPSLIFDFRYPRKEFARGALREFEPAGERDPIIPAH</sequence>
<dbReference type="EMBL" id="CP009149">
    <property type="protein sequence ID" value="AIJ05899.1"/>
    <property type="molecule type" value="Genomic_DNA"/>
</dbReference>
<comment type="catalytic activity">
    <reaction evidence="10">
        <text>coenzyme B + methyl-coenzyme M = methane + coenzyme M-coenzyme B heterodisulfide</text>
        <dbReference type="Rhea" id="RHEA:12532"/>
        <dbReference type="ChEBI" id="CHEBI:16183"/>
        <dbReference type="ChEBI" id="CHEBI:58286"/>
        <dbReference type="ChEBI" id="CHEBI:58411"/>
        <dbReference type="ChEBI" id="CHEBI:58596"/>
        <dbReference type="EC" id="2.8.4.1"/>
    </reaction>
    <physiologicalReaction direction="left-to-right" evidence="10">
        <dbReference type="Rhea" id="RHEA:12533"/>
    </physiologicalReaction>
</comment>
<dbReference type="Gene3D" id="3.90.390.10">
    <property type="entry name" value="Methyl-coenzyme M Reductase, Chain A, domain 1"/>
    <property type="match status" value="1"/>
</dbReference>
<comment type="similarity">
    <text evidence="3">Belongs to the methyl-coenzyme M reductase alpha subunit family.</text>
</comment>
<dbReference type="EC" id="2.8.4.1" evidence="11"/>
<evidence type="ECO:0000256" key="13">
    <source>
        <dbReference type="PIRSR" id="PIRSR000262-2"/>
    </source>
</evidence>
<name>A0A076LJZ4_9EURY</name>
<dbReference type="STRING" id="1301915.JH146_1056"/>
<evidence type="ECO:0000256" key="2">
    <source>
        <dbReference type="ARBA" id="ARBA00005149"/>
    </source>
</evidence>
<feature type="binding site" description="axial binding residue" evidence="12">
    <location>
        <position position="150"/>
    </location>
    <ligand>
        <name>coenzyme F430</name>
        <dbReference type="ChEBI" id="CHEBI:60540"/>
    </ligand>
    <ligandPart>
        <name>Ni</name>
        <dbReference type="ChEBI" id="CHEBI:28112"/>
    </ligandPart>
</feature>
<keyword evidence="7 11" id="KW-0808">Transferase</keyword>
<evidence type="ECO:0000256" key="8">
    <source>
        <dbReference type="ARBA" id="ARBA00022723"/>
    </source>
</evidence>
<keyword evidence="17" id="KW-1185">Reference proteome</keyword>
<reference evidence="16 17" key="1">
    <citation type="journal article" date="2015" name="Int. J. Syst. Evol. Microbiol.">
        <title>M ethanocaldococcus bathoardescens sp. nov., a hyperthermophilic methanogen isolated from a volcanically active deep-sea hydrothermal vent.</title>
        <authorList>
            <person name="Stewart L.C."/>
            <person name="Jung J.H."/>
            <person name="Kim Y.T."/>
            <person name="Kwon S.W."/>
            <person name="Park C.S."/>
            <person name="Holden J.F."/>
        </authorList>
    </citation>
    <scope>NUCLEOTIDE SEQUENCE [LARGE SCALE GENOMIC DNA]</scope>
    <source>
        <strain evidence="16 17">JH146</strain>
    </source>
</reference>
<evidence type="ECO:0000313" key="16">
    <source>
        <dbReference type="EMBL" id="AIJ05899.1"/>
    </source>
</evidence>
<dbReference type="Pfam" id="PF02249">
    <property type="entry name" value="MCR_alpha"/>
    <property type="match status" value="1"/>
</dbReference>
<dbReference type="InterPro" id="IPR009024">
    <property type="entry name" value="Me_CoM_Rdtase_Fd-like_fold"/>
</dbReference>
<dbReference type="GO" id="GO:0015948">
    <property type="term" value="P:methanogenesis"/>
    <property type="evidence" value="ECO:0007669"/>
    <property type="project" value="UniProtKB-UniRule"/>
</dbReference>
<evidence type="ECO:0000313" key="17">
    <source>
        <dbReference type="Proteomes" id="UP000028781"/>
    </source>
</evidence>
<evidence type="ECO:0000256" key="1">
    <source>
        <dbReference type="ARBA" id="ARBA00002461"/>
    </source>
</evidence>
<proteinExistence type="inferred from homology"/>
<dbReference type="InterPro" id="IPR016212">
    <property type="entry name" value="Me_CoM_Rdtase_asu"/>
</dbReference>
<evidence type="ECO:0000259" key="14">
    <source>
        <dbReference type="Pfam" id="PF02249"/>
    </source>
</evidence>
<comment type="function">
    <text evidence="1 11">Component of the methyl-coenzyme M reductase (MCR) I that catalyzes the reductive cleavage of methyl-coenzyme M (CoM-S-CH3 or 2-(methylthio)ethanesulfonate) using coenzyme B (CoB or 7-mercaptoheptanoylthreonine phosphate) as reductant which results in the production of methane and the mixed heterodisulfide of CoB and CoM (CoM-S-S-CoB). This is the final step in methanogenesis.</text>
</comment>
<dbReference type="GeneID" id="24891665"/>
<dbReference type="InterPro" id="IPR015811">
    <property type="entry name" value="Me_CoM_Rdtase_asu_N_sub1"/>
</dbReference>
<comment type="subunit">
    <text evidence="11">Hexamer of two alpha, two beta, and two gamma chains.</text>
</comment>
<gene>
    <name evidence="16" type="ORF">JH146_1056</name>
</gene>
<dbReference type="HOGENOM" id="CLU_493170_0_0_2"/>
<organism evidence="16 17">
    <name type="scientific">Methanocaldococcus bathoardescens</name>
    <dbReference type="NCBI Taxonomy" id="1301915"/>
    <lineage>
        <taxon>Archaea</taxon>
        <taxon>Methanobacteriati</taxon>
        <taxon>Methanobacteriota</taxon>
        <taxon>Methanomada group</taxon>
        <taxon>Methanococci</taxon>
        <taxon>Methanococcales</taxon>
        <taxon>Methanocaldococcaceae</taxon>
        <taxon>Methanocaldococcus</taxon>
    </lineage>
</organism>
<dbReference type="SUPFAM" id="SSF55088">
    <property type="entry name" value="Methyl-coenzyme M reductase subunits"/>
    <property type="match status" value="1"/>
</dbReference>
<evidence type="ECO:0000256" key="7">
    <source>
        <dbReference type="ARBA" id="ARBA00022679"/>
    </source>
</evidence>
<comment type="cofactor">
    <cofactor evidence="11">
        <name>coenzyme F430</name>
        <dbReference type="ChEBI" id="CHEBI:60540"/>
    </cofactor>
    <text evidence="11">Binds 2 coenzyme F430 non-covalently per MCR complex. Coenzyme F430 is a yellow nickel porphinoid. Methyl-coenzyme-M reductase is activated when the enzyme-bound coenzyme F430 is reduced to the Ni(I) oxidation state.</text>
</comment>
<evidence type="ECO:0000256" key="6">
    <source>
        <dbReference type="ARBA" id="ARBA00022596"/>
    </source>
</evidence>
<accession>A0A076LJZ4</accession>
<feature type="modified residue" description="Pros-methylhistidine" evidence="13">
    <location>
        <position position="260"/>
    </location>
</feature>
<dbReference type="GO" id="GO:0050524">
    <property type="term" value="F:coenzyme-B sulfoethylthiotransferase activity"/>
    <property type="evidence" value="ECO:0007669"/>
    <property type="project" value="UniProtKB-UniRule"/>
</dbReference>
<evidence type="ECO:0000256" key="10">
    <source>
        <dbReference type="ARBA" id="ARBA00047772"/>
    </source>
</evidence>
<dbReference type="Pfam" id="PF02745">
    <property type="entry name" value="MCR_alpha_N"/>
    <property type="match status" value="1"/>
</dbReference>
<dbReference type="InterPro" id="IPR008924">
    <property type="entry name" value="Me_CoM_Rdtase_asu/bsu_C"/>
</dbReference>
<dbReference type="AlphaFoldDB" id="A0A076LJZ4"/>
<dbReference type="Proteomes" id="UP000028781">
    <property type="component" value="Chromosome"/>
</dbReference>
<dbReference type="SUPFAM" id="SSF48081">
    <property type="entry name" value="Methyl-coenzyme M reductase alpha and beta chain C-terminal domain"/>
    <property type="match status" value="1"/>
</dbReference>
<dbReference type="Gene3D" id="3.30.70.470">
    <property type="match status" value="1"/>
</dbReference>
<protein>
    <recommendedName>
        <fullName evidence="11">Methyl-coenzyme M reductase subunit alpha</fullName>
        <ecNumber evidence="11">2.8.4.1</ecNumber>
    </recommendedName>
</protein>
<dbReference type="RefSeq" id="WP_048202038.1">
    <property type="nucleotide sequence ID" value="NZ_CP009149.1"/>
</dbReference>
<dbReference type="OrthoDB" id="52468at2157"/>
<comment type="pathway">
    <text evidence="2 11">One-carbon metabolism; methyl-coenzyme M reduction; methane from methyl-coenzyme M: step 1/1.</text>
</comment>
<dbReference type="InterPro" id="IPR015823">
    <property type="entry name" value="Me_CoM_Rdtase_asu_N_sub2"/>
</dbReference>
<dbReference type="GO" id="GO:0046872">
    <property type="term" value="F:metal ion binding"/>
    <property type="evidence" value="ECO:0007669"/>
    <property type="project" value="UniProtKB-UniRule"/>
</dbReference>
<comment type="subunit">
    <text evidence="4">MCR is a hexamer of two alpha, two beta, and two gamma chains, forming a dimer of heterotrimers.</text>
</comment>
<evidence type="ECO:0000256" key="3">
    <source>
        <dbReference type="ARBA" id="ARBA00010434"/>
    </source>
</evidence>
<feature type="domain" description="Methyl-coenzyme M reductase alpha subunit N-terminal" evidence="15">
    <location>
        <begin position="5"/>
        <end position="271"/>
    </location>
</feature>
<evidence type="ECO:0000256" key="4">
    <source>
        <dbReference type="ARBA" id="ARBA00011155"/>
    </source>
</evidence>
<keyword evidence="5" id="KW-0488">Methylation</keyword>
<dbReference type="UniPathway" id="UPA00646">
    <property type="reaction ID" value="UER00699"/>
</dbReference>
<evidence type="ECO:0000259" key="15">
    <source>
        <dbReference type="Pfam" id="PF02745"/>
    </source>
</evidence>
<dbReference type="InterPro" id="IPR009047">
    <property type="entry name" value="Me_CoM_Rdtase_asu_C"/>
</dbReference>
<evidence type="ECO:0000256" key="9">
    <source>
        <dbReference type="ARBA" id="ARBA00022994"/>
    </source>
</evidence>
<evidence type="ECO:0000256" key="12">
    <source>
        <dbReference type="PIRSR" id="PIRSR000262-1"/>
    </source>
</evidence>
<dbReference type="KEGG" id="mjh:JH146_1056"/>
<evidence type="ECO:0000256" key="5">
    <source>
        <dbReference type="ARBA" id="ARBA00022481"/>
    </source>
</evidence>
<keyword evidence="9 11" id="KW-0484">Methanogenesis</keyword>
<evidence type="ECO:0000256" key="11">
    <source>
        <dbReference type="PIRNR" id="PIRNR000262"/>
    </source>
</evidence>
<dbReference type="Gene3D" id="1.20.840.10">
    <property type="entry name" value="Methyl-coenzyme M reductase, alpha/beta subunit, C-terminal"/>
    <property type="match status" value="1"/>
</dbReference>